<feature type="region of interest" description="Disordered" evidence="1">
    <location>
        <begin position="305"/>
        <end position="365"/>
    </location>
</feature>
<evidence type="ECO:0000256" key="1">
    <source>
        <dbReference type="SAM" id="MobiDB-lite"/>
    </source>
</evidence>
<feature type="compositionally biased region" description="Polar residues" evidence="1">
    <location>
        <begin position="441"/>
        <end position="453"/>
    </location>
</feature>
<evidence type="ECO:0000313" key="3">
    <source>
        <dbReference type="Proteomes" id="UP001303373"/>
    </source>
</evidence>
<evidence type="ECO:0000313" key="2">
    <source>
        <dbReference type="EMBL" id="WPH04419.1"/>
    </source>
</evidence>
<feature type="region of interest" description="Disordered" evidence="1">
    <location>
        <begin position="396"/>
        <end position="474"/>
    </location>
</feature>
<feature type="compositionally biased region" description="Polar residues" evidence="1">
    <location>
        <begin position="594"/>
        <end position="627"/>
    </location>
</feature>
<organism evidence="2 3">
    <name type="scientific">Acrodontium crateriforme</name>
    <dbReference type="NCBI Taxonomy" id="150365"/>
    <lineage>
        <taxon>Eukaryota</taxon>
        <taxon>Fungi</taxon>
        <taxon>Dikarya</taxon>
        <taxon>Ascomycota</taxon>
        <taxon>Pezizomycotina</taxon>
        <taxon>Dothideomycetes</taxon>
        <taxon>Dothideomycetidae</taxon>
        <taxon>Mycosphaerellales</taxon>
        <taxon>Teratosphaeriaceae</taxon>
        <taxon>Acrodontium</taxon>
    </lineage>
</organism>
<sequence>MGFTDKLKDKFAKNPDEEEQQRLEREAVQENANTPLTGERGNTLRHIPTTGTHYNPNLTSDSGYASGTPSRVPVLGTGTNNYSSPAHFSPSVSTTTNTNTHTTVTGGARHNNSTAIPNSYSQPNTSPRTGTHIPGTGSHNNTTLGSTNTTGSAYNTHTGSHVPSAAVGAGALGAGAGAGLAHHEYGHGHHNNDDKLHAHTTTDPYTSVDQRDMADRDDVARSRIGGIHNSHNTNSAGLKSGPHEHLENPSAIPVAGGERVGTNVDENAPMGSTHQHNQHHYGRDAGIIGGIGAAGLGAHELNKNREHHRDSDRYDEYGNEKPSTGEKIKNAIIPGRSNEDTGISDKRSSPNVHSTHTAAGDRMRSDEHFDHQHHYGRDAAVIGGTGAAGMGAYEAEKHHRDHNTNIHDRNTDNYGSTGHNDKPSMGDKIKAALPGNKDNRTSTSDYPNQHYDGSSTSDSSSHPQHHYGRDAGMIGATGVAGAGVYEAGKHHHDHHGHNTTSSDFTDRNSPNRHSTTNHDNNRYDQYGDEKPSTGEKIKDALIPGRNKDKTHDESHSHDHHYSRDAAIAGGAGTAGVGAYELGRDHHGKQHSISHDSQFTSNPAAASHAQTTGPINDTPSYMGTNTHANQHHLGRDAAIGAGAAGVGAGALHHHNKHDSVQDGSGLSRAETVIAKTQPPTHKQAAAAVPDMPNDWSMAKRLGGAYEAGYRDAMEHMRAEMARAKLH</sequence>
<feature type="compositionally biased region" description="Basic and acidic residues" evidence="1">
    <location>
        <begin position="419"/>
        <end position="430"/>
    </location>
</feature>
<gene>
    <name evidence="2" type="ORF">R9X50_00731000</name>
</gene>
<feature type="compositionally biased region" description="Low complexity" evidence="1">
    <location>
        <begin position="135"/>
        <end position="152"/>
    </location>
</feature>
<feature type="compositionally biased region" description="Polar residues" evidence="1">
    <location>
        <begin position="199"/>
        <end position="208"/>
    </location>
</feature>
<feature type="compositionally biased region" description="Basic and acidic residues" evidence="1">
    <location>
        <begin position="209"/>
        <end position="221"/>
    </location>
</feature>
<dbReference type="AlphaFoldDB" id="A0AAQ3MAQ0"/>
<feature type="compositionally biased region" description="Polar residues" evidence="1">
    <location>
        <begin position="498"/>
        <end position="518"/>
    </location>
</feature>
<feature type="region of interest" description="Disordered" evidence="1">
    <location>
        <begin position="105"/>
        <end position="159"/>
    </location>
</feature>
<feature type="region of interest" description="Disordered" evidence="1">
    <location>
        <begin position="586"/>
        <end position="627"/>
    </location>
</feature>
<feature type="compositionally biased region" description="Polar residues" evidence="1">
    <location>
        <begin position="110"/>
        <end position="129"/>
    </location>
</feature>
<reference evidence="2 3" key="1">
    <citation type="submission" date="2023-11" db="EMBL/GenBank/DDBJ databases">
        <title>An acidophilic fungus is an integral part of prey digestion in a carnivorous sundew plant.</title>
        <authorList>
            <person name="Tsai I.J."/>
        </authorList>
    </citation>
    <scope>NUCLEOTIDE SEQUENCE [LARGE SCALE GENOMIC DNA]</scope>
    <source>
        <strain evidence="2">169a</strain>
    </source>
</reference>
<keyword evidence="3" id="KW-1185">Reference proteome</keyword>
<feature type="region of interest" description="Disordered" evidence="1">
    <location>
        <begin position="182"/>
        <end position="246"/>
    </location>
</feature>
<feature type="compositionally biased region" description="Basic and acidic residues" evidence="1">
    <location>
        <begin position="305"/>
        <end position="329"/>
    </location>
</feature>
<feature type="compositionally biased region" description="Basic and acidic residues" evidence="1">
    <location>
        <begin position="182"/>
        <end position="197"/>
    </location>
</feature>
<name>A0AAQ3MAQ0_9PEZI</name>
<protein>
    <submittedName>
        <fullName evidence="2">Uncharacterized protein</fullName>
    </submittedName>
</protein>
<feature type="compositionally biased region" description="Polar residues" evidence="1">
    <location>
        <begin position="49"/>
        <end position="69"/>
    </location>
</feature>
<proteinExistence type="predicted"/>
<dbReference type="EMBL" id="CP138592">
    <property type="protein sequence ID" value="WPH04419.1"/>
    <property type="molecule type" value="Genomic_DNA"/>
</dbReference>
<feature type="compositionally biased region" description="Basic and acidic residues" evidence="1">
    <location>
        <begin position="337"/>
        <end position="348"/>
    </location>
</feature>
<accession>A0AAQ3MAQ0</accession>
<feature type="compositionally biased region" description="Basic and acidic residues" evidence="1">
    <location>
        <begin position="1"/>
        <end position="28"/>
    </location>
</feature>
<feature type="compositionally biased region" description="Basic and acidic residues" evidence="1">
    <location>
        <begin position="396"/>
        <end position="411"/>
    </location>
</feature>
<feature type="region of interest" description="Disordered" evidence="1">
    <location>
        <begin position="488"/>
        <end position="560"/>
    </location>
</feature>
<dbReference type="Proteomes" id="UP001303373">
    <property type="component" value="Chromosome 13"/>
</dbReference>
<feature type="region of interest" description="Disordered" evidence="1">
    <location>
        <begin position="1"/>
        <end position="73"/>
    </location>
</feature>
<feature type="compositionally biased region" description="Basic and acidic residues" evidence="1">
    <location>
        <begin position="519"/>
        <end position="560"/>
    </location>
</feature>